<organism evidence="1">
    <name type="scientific">marine sediment metagenome</name>
    <dbReference type="NCBI Taxonomy" id="412755"/>
    <lineage>
        <taxon>unclassified sequences</taxon>
        <taxon>metagenomes</taxon>
        <taxon>ecological metagenomes</taxon>
    </lineage>
</organism>
<dbReference type="EMBL" id="LAZR01032277">
    <property type="protein sequence ID" value="KKL51359.1"/>
    <property type="molecule type" value="Genomic_DNA"/>
</dbReference>
<comment type="caution">
    <text evidence="1">The sequence shown here is derived from an EMBL/GenBank/DDBJ whole genome shotgun (WGS) entry which is preliminary data.</text>
</comment>
<protein>
    <submittedName>
        <fullName evidence="1">Uncharacterized protein</fullName>
    </submittedName>
</protein>
<reference evidence="1" key="1">
    <citation type="journal article" date="2015" name="Nature">
        <title>Complex archaea that bridge the gap between prokaryotes and eukaryotes.</title>
        <authorList>
            <person name="Spang A."/>
            <person name="Saw J.H."/>
            <person name="Jorgensen S.L."/>
            <person name="Zaremba-Niedzwiedzka K."/>
            <person name="Martijn J."/>
            <person name="Lind A.E."/>
            <person name="van Eijk R."/>
            <person name="Schleper C."/>
            <person name="Guy L."/>
            <person name="Ettema T.J."/>
        </authorList>
    </citation>
    <scope>NUCLEOTIDE SEQUENCE</scope>
</reference>
<evidence type="ECO:0000313" key="1">
    <source>
        <dbReference type="EMBL" id="KKL51359.1"/>
    </source>
</evidence>
<dbReference type="AlphaFoldDB" id="A0A0F9CQB7"/>
<name>A0A0F9CQB7_9ZZZZ</name>
<accession>A0A0F9CQB7</accession>
<sequence length="34" mass="3759">AFASDQVVWKFVERRDSAVVEVAAFRKSFGALTA</sequence>
<gene>
    <name evidence="1" type="ORF">LCGC14_2296240</name>
</gene>
<proteinExistence type="predicted"/>
<feature type="non-terminal residue" evidence="1">
    <location>
        <position position="1"/>
    </location>
</feature>